<feature type="compositionally biased region" description="Low complexity" evidence="1">
    <location>
        <begin position="16"/>
        <end position="28"/>
    </location>
</feature>
<comment type="caution">
    <text evidence="2">The sequence shown here is derived from an EMBL/GenBank/DDBJ whole genome shotgun (WGS) entry which is preliminary data.</text>
</comment>
<evidence type="ECO:0000256" key="1">
    <source>
        <dbReference type="SAM" id="MobiDB-lite"/>
    </source>
</evidence>
<dbReference type="Proteomes" id="UP000023152">
    <property type="component" value="Unassembled WGS sequence"/>
</dbReference>
<accession>X6LPC6</accession>
<feature type="compositionally biased region" description="Polar residues" evidence="1">
    <location>
        <begin position="1"/>
        <end position="15"/>
    </location>
</feature>
<dbReference type="AlphaFoldDB" id="X6LPC6"/>
<name>X6LPC6_RETFI</name>
<dbReference type="EMBL" id="ASPP01034432">
    <property type="protein sequence ID" value="ETO02987.1"/>
    <property type="molecule type" value="Genomic_DNA"/>
</dbReference>
<feature type="region of interest" description="Disordered" evidence="1">
    <location>
        <begin position="1"/>
        <end position="102"/>
    </location>
</feature>
<organism evidence="2 3">
    <name type="scientific">Reticulomyxa filosa</name>
    <dbReference type="NCBI Taxonomy" id="46433"/>
    <lineage>
        <taxon>Eukaryota</taxon>
        <taxon>Sar</taxon>
        <taxon>Rhizaria</taxon>
        <taxon>Retaria</taxon>
        <taxon>Foraminifera</taxon>
        <taxon>Monothalamids</taxon>
        <taxon>Reticulomyxidae</taxon>
        <taxon>Reticulomyxa</taxon>
    </lineage>
</organism>
<evidence type="ECO:0000313" key="3">
    <source>
        <dbReference type="Proteomes" id="UP000023152"/>
    </source>
</evidence>
<proteinExistence type="predicted"/>
<reference evidence="2 3" key="1">
    <citation type="journal article" date="2013" name="Curr. Biol.">
        <title>The Genome of the Foraminiferan Reticulomyxa filosa.</title>
        <authorList>
            <person name="Glockner G."/>
            <person name="Hulsmann N."/>
            <person name="Schleicher M."/>
            <person name="Noegel A.A."/>
            <person name="Eichinger L."/>
            <person name="Gallinger C."/>
            <person name="Pawlowski J."/>
            <person name="Sierra R."/>
            <person name="Euteneuer U."/>
            <person name="Pillet L."/>
            <person name="Moustafa A."/>
            <person name="Platzer M."/>
            <person name="Groth M."/>
            <person name="Szafranski K."/>
            <person name="Schliwa M."/>
        </authorList>
    </citation>
    <scope>NUCLEOTIDE SEQUENCE [LARGE SCALE GENOMIC DNA]</scope>
</reference>
<keyword evidence="3" id="KW-1185">Reference proteome</keyword>
<sequence length="153" mass="17380">MKQNTLSPQSNRTEPLSSSSSSSERSLSQEIEDKDNLSPTKTVIISPTDSIRSRSNSSSPDKLKNDNDVSFNLLNKFEESSDDDDVSEDHTLPRKPRQLASFPEEIKNDIKSMDQSMIEQQIEQIITQSMESIEKMESVEQYAMEYTDQSSYS</sequence>
<protein>
    <submittedName>
        <fullName evidence="2">Uncharacterized protein</fullName>
    </submittedName>
</protein>
<feature type="compositionally biased region" description="Low complexity" evidence="1">
    <location>
        <begin position="46"/>
        <end position="60"/>
    </location>
</feature>
<evidence type="ECO:0000313" key="2">
    <source>
        <dbReference type="EMBL" id="ETO02987.1"/>
    </source>
</evidence>
<gene>
    <name evidence="2" type="ORF">RFI_34423</name>
</gene>